<keyword evidence="3 7" id="KW-0862">Zinc</keyword>
<evidence type="ECO:0000256" key="4">
    <source>
        <dbReference type="ARBA" id="ARBA00023015"/>
    </source>
</evidence>
<reference evidence="9 10" key="1">
    <citation type="journal article" date="2013" name="ISME J.">
        <title>Metabolic model for the filamentous 'Candidatus Microthrix parvicella' based on genomic and metagenomic analyses.</title>
        <authorList>
            <person name="Jon McIlroy S."/>
            <person name="Kristiansen R."/>
            <person name="Albertsen M."/>
            <person name="Michael Karst S."/>
            <person name="Rossetti S."/>
            <person name="Lund Nielsen J."/>
            <person name="Tandoi V."/>
            <person name="James Seviour R."/>
            <person name="Nielsen P.H."/>
        </authorList>
    </citation>
    <scope>NUCLEOTIDE SEQUENCE [LARGE SCALE GENOMIC DNA]</scope>
    <source>
        <strain evidence="9 10">RN1</strain>
    </source>
</reference>
<comment type="caution">
    <text evidence="9">The sequence shown here is derived from an EMBL/GenBank/DDBJ whole genome shotgun (WGS) entry which is preliminary data.</text>
</comment>
<protein>
    <submittedName>
        <fullName evidence="9">Putative Ferric uptake regulator, Fur family</fullName>
    </submittedName>
</protein>
<dbReference type="Gene3D" id="3.30.1490.190">
    <property type="match status" value="1"/>
</dbReference>
<dbReference type="EMBL" id="CANL01000009">
    <property type="protein sequence ID" value="CCM63088.1"/>
    <property type="molecule type" value="Genomic_DNA"/>
</dbReference>
<dbReference type="eggNOG" id="COG0735">
    <property type="taxonomic scope" value="Bacteria"/>
</dbReference>
<keyword evidence="2" id="KW-0678">Repressor</keyword>
<dbReference type="OrthoDB" id="5242893at2"/>
<dbReference type="GO" id="GO:0045892">
    <property type="term" value="P:negative regulation of DNA-templated transcription"/>
    <property type="evidence" value="ECO:0007669"/>
    <property type="project" value="TreeGrafter"/>
</dbReference>
<dbReference type="HOGENOM" id="CLU_096072_4_2_11"/>
<keyword evidence="5" id="KW-0238">DNA-binding</keyword>
<evidence type="ECO:0000256" key="6">
    <source>
        <dbReference type="ARBA" id="ARBA00023163"/>
    </source>
</evidence>
<dbReference type="Gene3D" id="1.10.10.10">
    <property type="entry name" value="Winged helix-like DNA-binding domain superfamily/Winged helix DNA-binding domain"/>
    <property type="match status" value="1"/>
</dbReference>
<dbReference type="PANTHER" id="PTHR33202">
    <property type="entry name" value="ZINC UPTAKE REGULATION PROTEIN"/>
    <property type="match status" value="1"/>
</dbReference>
<dbReference type="GO" id="GO:0008270">
    <property type="term" value="F:zinc ion binding"/>
    <property type="evidence" value="ECO:0007669"/>
    <property type="project" value="TreeGrafter"/>
</dbReference>
<proteinExistence type="inferred from homology"/>
<dbReference type="InterPro" id="IPR036388">
    <property type="entry name" value="WH-like_DNA-bd_sf"/>
</dbReference>
<accession>R4YXS2</accession>
<evidence type="ECO:0000256" key="8">
    <source>
        <dbReference type="PIRSR" id="PIRSR602481-2"/>
    </source>
</evidence>
<evidence type="ECO:0000256" key="7">
    <source>
        <dbReference type="PIRSR" id="PIRSR602481-1"/>
    </source>
</evidence>
<evidence type="ECO:0000313" key="10">
    <source>
        <dbReference type="Proteomes" id="UP000018291"/>
    </source>
</evidence>
<name>R4YXS2_9ACTN</name>
<sequence length="144" mass="16122">MRTPEELTTLFRGTGRKVTPQRQRIFRALDNNLRHPTAEGVYGDIVVDMPTVSLRTVYQTLAELTELGEINKIDLGTGSARFDPNVEPHHHLVCDDCGAIRDVTANTTEVRVPSHQRGGFRVEETEVVFRGRCRDCLSKSSTGE</sequence>
<comment type="similarity">
    <text evidence="1">Belongs to the Fur family.</text>
</comment>
<dbReference type="InterPro" id="IPR036390">
    <property type="entry name" value="WH_DNA-bd_sf"/>
</dbReference>
<feature type="binding site" evidence="7">
    <location>
        <position position="136"/>
    </location>
    <ligand>
        <name>Zn(2+)</name>
        <dbReference type="ChEBI" id="CHEBI:29105"/>
    </ligand>
</feature>
<dbReference type="STRING" id="1229780.BN381_170009"/>
<dbReference type="GO" id="GO:1900376">
    <property type="term" value="P:regulation of secondary metabolite biosynthetic process"/>
    <property type="evidence" value="ECO:0007669"/>
    <property type="project" value="TreeGrafter"/>
</dbReference>
<feature type="binding site" evidence="7">
    <location>
        <position position="94"/>
    </location>
    <ligand>
        <name>Zn(2+)</name>
        <dbReference type="ChEBI" id="CHEBI:29105"/>
    </ligand>
</feature>
<dbReference type="CDD" id="cd07153">
    <property type="entry name" value="Fur_like"/>
    <property type="match status" value="1"/>
</dbReference>
<feature type="binding site" evidence="7">
    <location>
        <position position="97"/>
    </location>
    <ligand>
        <name>Zn(2+)</name>
        <dbReference type="ChEBI" id="CHEBI:29105"/>
    </ligand>
</feature>
<keyword evidence="4" id="KW-0805">Transcription regulation</keyword>
<evidence type="ECO:0000256" key="1">
    <source>
        <dbReference type="ARBA" id="ARBA00007957"/>
    </source>
</evidence>
<keyword evidence="10" id="KW-1185">Reference proteome</keyword>
<evidence type="ECO:0000313" key="9">
    <source>
        <dbReference type="EMBL" id="CCM63088.1"/>
    </source>
</evidence>
<dbReference type="SUPFAM" id="SSF46785">
    <property type="entry name" value="Winged helix' DNA-binding domain"/>
    <property type="match status" value="1"/>
</dbReference>
<dbReference type="Pfam" id="PF01475">
    <property type="entry name" value="FUR"/>
    <property type="match status" value="1"/>
</dbReference>
<dbReference type="AlphaFoldDB" id="R4YXS2"/>
<evidence type="ECO:0000256" key="5">
    <source>
        <dbReference type="ARBA" id="ARBA00023125"/>
    </source>
</evidence>
<keyword evidence="7" id="KW-0479">Metal-binding</keyword>
<dbReference type="InterPro" id="IPR043135">
    <property type="entry name" value="Fur_C"/>
</dbReference>
<comment type="cofactor">
    <cofactor evidence="7">
        <name>Zn(2+)</name>
        <dbReference type="ChEBI" id="CHEBI:29105"/>
    </cofactor>
    <text evidence="7">Binds 1 zinc ion per subunit.</text>
</comment>
<dbReference type="RefSeq" id="WP_012225201.1">
    <property type="nucleotide sequence ID" value="NZ_HG422565.1"/>
</dbReference>
<evidence type="ECO:0000256" key="3">
    <source>
        <dbReference type="ARBA" id="ARBA00022833"/>
    </source>
</evidence>
<keyword evidence="6" id="KW-0804">Transcription</keyword>
<comment type="cofactor">
    <cofactor evidence="8">
        <name>Mn(2+)</name>
        <dbReference type="ChEBI" id="CHEBI:29035"/>
    </cofactor>
    <cofactor evidence="8">
        <name>Fe(2+)</name>
        <dbReference type="ChEBI" id="CHEBI:29033"/>
    </cofactor>
    <text evidence="8">Binds 1 Mn(2+) or Fe(2+) ion per subunit.</text>
</comment>
<dbReference type="Proteomes" id="UP000018291">
    <property type="component" value="Unassembled WGS sequence"/>
</dbReference>
<evidence type="ECO:0000256" key="2">
    <source>
        <dbReference type="ARBA" id="ARBA00022491"/>
    </source>
</evidence>
<dbReference type="GO" id="GO:0003700">
    <property type="term" value="F:DNA-binding transcription factor activity"/>
    <property type="evidence" value="ECO:0007669"/>
    <property type="project" value="InterPro"/>
</dbReference>
<feature type="binding site" evidence="7">
    <location>
        <position position="133"/>
    </location>
    <ligand>
        <name>Zn(2+)</name>
        <dbReference type="ChEBI" id="CHEBI:29105"/>
    </ligand>
</feature>
<gene>
    <name evidence="9" type="ORF">BN381_170009</name>
</gene>
<dbReference type="InterPro" id="IPR002481">
    <property type="entry name" value="FUR"/>
</dbReference>
<dbReference type="GO" id="GO:0000976">
    <property type="term" value="F:transcription cis-regulatory region binding"/>
    <property type="evidence" value="ECO:0007669"/>
    <property type="project" value="TreeGrafter"/>
</dbReference>
<feature type="binding site" evidence="8">
    <location>
        <position position="109"/>
    </location>
    <ligand>
        <name>Fe cation</name>
        <dbReference type="ChEBI" id="CHEBI:24875"/>
    </ligand>
</feature>
<keyword evidence="8" id="KW-0408">Iron</keyword>
<dbReference type="PANTHER" id="PTHR33202:SF22">
    <property type="entry name" value="HYDROGEN PEROXIDE SENSITIVE REPRESSOR"/>
    <property type="match status" value="1"/>
</dbReference>
<organism evidence="9 10">
    <name type="scientific">Candidatus Neomicrothrix parvicella RN1</name>
    <dbReference type="NCBI Taxonomy" id="1229780"/>
    <lineage>
        <taxon>Bacteria</taxon>
        <taxon>Bacillati</taxon>
        <taxon>Actinomycetota</taxon>
        <taxon>Acidimicrobiia</taxon>
        <taxon>Acidimicrobiales</taxon>
        <taxon>Microthrixaceae</taxon>
        <taxon>Candidatus Neomicrothrix</taxon>
    </lineage>
</organism>